<evidence type="ECO:0000313" key="1">
    <source>
        <dbReference type="EMBL" id="PWN47071.1"/>
    </source>
</evidence>
<dbReference type="EMBL" id="KZ820559">
    <property type="protein sequence ID" value="PWN47071.1"/>
    <property type="molecule type" value="Genomic_DNA"/>
</dbReference>
<sequence>MREDPPCPRAWCGTGDKVCYHPWRGEVDGRKGESEGERPRPKNPIGFRNCDPTHAFPPASIRPCRVTWEGGKGRGDCFWGLFDLSPPLTPFLGLNVFPNPFPSPSPRFVPGFLAFLPPSLREHEFSHLTPSPPRSTSGETEDRNARTISVSQGRGWVARASTNYKGLPGFACVDTRDHRHPPLPLSPHTHTHLLTHSLTHSLSHSLSLSLSLTLS</sequence>
<proteinExistence type="predicted"/>
<keyword evidence="2" id="KW-1185">Reference proteome</keyword>
<reference evidence="1 2" key="1">
    <citation type="journal article" date="2018" name="Mol. Biol. Evol.">
        <title>Broad Genomic Sampling Reveals a Smut Pathogenic Ancestry of the Fungal Clade Ustilaginomycotina.</title>
        <authorList>
            <person name="Kijpornyongpan T."/>
            <person name="Mondo S.J."/>
            <person name="Barry K."/>
            <person name="Sandor L."/>
            <person name="Lee J."/>
            <person name="Lipzen A."/>
            <person name="Pangilinan J."/>
            <person name="LaButti K."/>
            <person name="Hainaut M."/>
            <person name="Henrissat B."/>
            <person name="Grigoriev I.V."/>
            <person name="Spatafora J.W."/>
            <person name="Aime M.C."/>
        </authorList>
    </citation>
    <scope>NUCLEOTIDE SEQUENCE [LARGE SCALE GENOMIC DNA]</scope>
    <source>
        <strain evidence="1 2">SA 807</strain>
    </source>
</reference>
<organism evidence="1 2">
    <name type="scientific">Violaceomyces palustris</name>
    <dbReference type="NCBI Taxonomy" id="1673888"/>
    <lineage>
        <taxon>Eukaryota</taxon>
        <taxon>Fungi</taxon>
        <taxon>Dikarya</taxon>
        <taxon>Basidiomycota</taxon>
        <taxon>Ustilaginomycotina</taxon>
        <taxon>Ustilaginomycetes</taxon>
        <taxon>Violaceomycetales</taxon>
        <taxon>Violaceomycetaceae</taxon>
        <taxon>Violaceomyces</taxon>
    </lineage>
</organism>
<dbReference type="Proteomes" id="UP000245626">
    <property type="component" value="Unassembled WGS sequence"/>
</dbReference>
<evidence type="ECO:0000313" key="2">
    <source>
        <dbReference type="Proteomes" id="UP000245626"/>
    </source>
</evidence>
<accession>A0ACD0NMN4</accession>
<gene>
    <name evidence="1" type="ORF">IE53DRAFT_272759</name>
</gene>
<name>A0ACD0NMN4_9BASI</name>
<protein>
    <submittedName>
        <fullName evidence="1">Uncharacterized protein</fullName>
    </submittedName>
</protein>